<protein>
    <submittedName>
        <fullName evidence="3">SDR family NAD(P)-dependent oxidoreductase</fullName>
    </submittedName>
</protein>
<dbReference type="PANTHER" id="PTHR43318:SF2">
    <property type="entry name" value="UDP-N-ACETYLGLUCOSAMINE 4,6-DEHYDRATASE (INVERTING)"/>
    <property type="match status" value="1"/>
</dbReference>
<dbReference type="Pfam" id="PF02719">
    <property type="entry name" value="Polysacc_synt_2"/>
    <property type="match status" value="1"/>
</dbReference>
<dbReference type="AlphaFoldDB" id="A0A5J5LLK5"/>
<organism evidence="3 4">
    <name type="scientific">Haloarcula hispanica</name>
    <dbReference type="NCBI Taxonomy" id="51589"/>
    <lineage>
        <taxon>Archaea</taxon>
        <taxon>Methanobacteriati</taxon>
        <taxon>Methanobacteriota</taxon>
        <taxon>Stenosarchaea group</taxon>
        <taxon>Halobacteria</taxon>
        <taxon>Halobacteriales</taxon>
        <taxon>Haloarculaceae</taxon>
        <taxon>Haloarcula</taxon>
    </lineage>
</organism>
<evidence type="ECO:0000313" key="4">
    <source>
        <dbReference type="Proteomes" id="UP000326244"/>
    </source>
</evidence>
<evidence type="ECO:0000256" key="1">
    <source>
        <dbReference type="ARBA" id="ARBA00007430"/>
    </source>
</evidence>
<dbReference type="SUPFAM" id="SSF51735">
    <property type="entry name" value="NAD(P)-binding Rossmann-fold domains"/>
    <property type="match status" value="1"/>
</dbReference>
<feature type="domain" description="Polysaccharide biosynthesis protein CapD-like" evidence="2">
    <location>
        <begin position="7"/>
        <end position="287"/>
    </location>
</feature>
<name>A0A5J5LLK5_HALHI</name>
<reference evidence="3 4" key="1">
    <citation type="submission" date="2018-11" db="EMBL/GenBank/DDBJ databases">
        <title>Genomic analysis of Haloarcula hispanica CBA1121.</title>
        <authorList>
            <person name="Kim Y.B."/>
            <person name="Roh S.W."/>
        </authorList>
    </citation>
    <scope>NUCLEOTIDE SEQUENCE [LARGE SCALE GENOMIC DNA]</scope>
    <source>
        <strain evidence="3 4">CBA1121</strain>
    </source>
</reference>
<gene>
    <name evidence="3" type="ORF">EGO51_11290</name>
</gene>
<dbReference type="InterPro" id="IPR051203">
    <property type="entry name" value="Polysaccharide_Synthase-Rel"/>
</dbReference>
<sequence>MIAGNNVLVTGVGSVGSRIVSHLLNQDANVVRLFDNSEPRLAELRSEFDDERCRFLIGDIRDASRLNRAMENIDAVVHTAAMKHVDISEYNAFEAVKTNVLGLQNLIDAAIENDVQRVVFTSSDKAVDPANTMGTTKLLGEKLITAANKYSGRDDLRLTAVRFGNVINSSQSVVPIFHEQIKTGGPVTITDPEMTRFFLSYDEITELITEALRRTAGGETFLYKMPAIRIKDLAAAMIEVLAPQYDYDPSEIETETIGLRPGETFHEHIMTERETQRAIENDDLYAIPPDENGYIDYDGIEGFEPAGDIVRSSENADLLNKNQIIGLITSGTEIGEIV</sequence>
<dbReference type="Gene3D" id="3.40.50.720">
    <property type="entry name" value="NAD(P)-binding Rossmann-like Domain"/>
    <property type="match status" value="1"/>
</dbReference>
<comment type="similarity">
    <text evidence="1">Belongs to the polysaccharide synthase family.</text>
</comment>
<proteinExistence type="inferred from homology"/>
<evidence type="ECO:0000259" key="2">
    <source>
        <dbReference type="Pfam" id="PF02719"/>
    </source>
</evidence>
<comment type="caution">
    <text evidence="3">The sequence shown here is derived from an EMBL/GenBank/DDBJ whole genome shotgun (WGS) entry which is preliminary data.</text>
</comment>
<dbReference type="Proteomes" id="UP000326244">
    <property type="component" value="Unassembled WGS sequence"/>
</dbReference>
<accession>A0A5J5LLK5</accession>
<dbReference type="InterPro" id="IPR003869">
    <property type="entry name" value="Polysac_CapD-like"/>
</dbReference>
<evidence type="ECO:0000313" key="3">
    <source>
        <dbReference type="EMBL" id="KAA9410360.1"/>
    </source>
</evidence>
<dbReference type="PANTHER" id="PTHR43318">
    <property type="entry name" value="UDP-N-ACETYLGLUCOSAMINE 4,6-DEHYDRATASE"/>
    <property type="match status" value="1"/>
</dbReference>
<dbReference type="RefSeq" id="WP_151103599.1">
    <property type="nucleotide sequence ID" value="NZ_RQWK01000001.1"/>
</dbReference>
<dbReference type="InterPro" id="IPR036291">
    <property type="entry name" value="NAD(P)-bd_dom_sf"/>
</dbReference>
<dbReference type="EMBL" id="RQWK01000001">
    <property type="protein sequence ID" value="KAA9410360.1"/>
    <property type="molecule type" value="Genomic_DNA"/>
</dbReference>